<dbReference type="EMBL" id="BHYL01000100">
    <property type="protein sequence ID" value="GCD19874.1"/>
    <property type="molecule type" value="Genomic_DNA"/>
</dbReference>
<reference evidence="6 7" key="1">
    <citation type="submission" date="2018-11" db="EMBL/GenBank/DDBJ databases">
        <title>Draft genome sequence of Cellulomonas takizawaensis strain TKZ-21.</title>
        <authorList>
            <person name="Yamamura H."/>
            <person name="Hayashi T."/>
            <person name="Hamada M."/>
            <person name="Serisawa Y."/>
            <person name="Matsuyama K."/>
            <person name="Nakagawa Y."/>
            <person name="Otoguro M."/>
            <person name="Yanagida F."/>
            <person name="Hayakawa M."/>
        </authorList>
    </citation>
    <scope>NUCLEOTIDE SEQUENCE [LARGE SCALE GENOMIC DNA]</scope>
    <source>
        <strain evidence="6 7">TKZ-21</strain>
    </source>
</reference>
<dbReference type="PANTHER" id="PTHR11717:SF31">
    <property type="entry name" value="LOW MOLECULAR WEIGHT PROTEIN-TYROSINE-PHOSPHATASE ETP-RELATED"/>
    <property type="match status" value="1"/>
</dbReference>
<name>A0A401UZ32_9CELL</name>
<proteinExistence type="inferred from homology"/>
<dbReference type="PRINTS" id="PR00719">
    <property type="entry name" value="LMWPTPASE"/>
</dbReference>
<dbReference type="AlphaFoldDB" id="A0A401UZ32"/>
<keyword evidence="3" id="KW-0904">Protein phosphatase</keyword>
<sequence>MVAVTVDPAPPVRVLTVCTGNICRSPAVERLLAAGAGGAFRGDVAAGGIEVGSAGTRAVVGSAMSPQMAALVAGRGLVADRFVARQLDAAAVREADVVLALTRSHRSAVVELVPAAVRRTYTLRELARLAPLVDPAQLDAAGATPAERLRALATLAAAQRGRVHATPDEDDVVDPIGQSDALYARVFDQMAQAVDVIVGTLRRS</sequence>
<dbReference type="GO" id="GO:0004725">
    <property type="term" value="F:protein tyrosine phosphatase activity"/>
    <property type="evidence" value="ECO:0007669"/>
    <property type="project" value="InterPro"/>
</dbReference>
<dbReference type="InterPro" id="IPR017867">
    <property type="entry name" value="Tyr_phospatase_low_mol_wt"/>
</dbReference>
<feature type="active site" description="Nucleophile" evidence="4">
    <location>
        <position position="18"/>
    </location>
</feature>
<accession>A0A401UZ32</accession>
<dbReference type="Gene3D" id="3.40.50.2300">
    <property type="match status" value="1"/>
</dbReference>
<keyword evidence="2" id="KW-0378">Hydrolase</keyword>
<evidence type="ECO:0000259" key="5">
    <source>
        <dbReference type="SMART" id="SM00226"/>
    </source>
</evidence>
<keyword evidence="7" id="KW-1185">Reference proteome</keyword>
<evidence type="ECO:0000313" key="7">
    <source>
        <dbReference type="Proteomes" id="UP000288246"/>
    </source>
</evidence>
<dbReference type="Proteomes" id="UP000288246">
    <property type="component" value="Unassembled WGS sequence"/>
</dbReference>
<gene>
    <name evidence="6" type="ORF">CTKZ_14360</name>
</gene>
<evidence type="ECO:0000313" key="6">
    <source>
        <dbReference type="EMBL" id="GCD19874.1"/>
    </source>
</evidence>
<comment type="caution">
    <text evidence="6">The sequence shown here is derived from an EMBL/GenBank/DDBJ whole genome shotgun (WGS) entry which is preliminary data.</text>
</comment>
<evidence type="ECO:0000256" key="4">
    <source>
        <dbReference type="PIRSR" id="PIRSR617867-1"/>
    </source>
</evidence>
<dbReference type="PANTHER" id="PTHR11717">
    <property type="entry name" value="LOW MOLECULAR WEIGHT PROTEIN TYROSINE PHOSPHATASE"/>
    <property type="match status" value="1"/>
</dbReference>
<dbReference type="Pfam" id="PF01451">
    <property type="entry name" value="LMWPc"/>
    <property type="match status" value="1"/>
</dbReference>
<dbReference type="SMART" id="SM00226">
    <property type="entry name" value="LMWPc"/>
    <property type="match status" value="1"/>
</dbReference>
<protein>
    <submittedName>
        <fullName evidence="6">Low molecular weight phosphatase family protein</fullName>
    </submittedName>
</protein>
<evidence type="ECO:0000256" key="3">
    <source>
        <dbReference type="ARBA" id="ARBA00022912"/>
    </source>
</evidence>
<dbReference type="SUPFAM" id="SSF52788">
    <property type="entry name" value="Phosphotyrosine protein phosphatases I"/>
    <property type="match status" value="1"/>
</dbReference>
<dbReference type="InterPro" id="IPR050438">
    <property type="entry name" value="LMW_PTPase"/>
</dbReference>
<organism evidence="6 7">
    <name type="scientific">Cellulomonas algicola</name>
    <dbReference type="NCBI Taxonomy" id="2071633"/>
    <lineage>
        <taxon>Bacteria</taxon>
        <taxon>Bacillati</taxon>
        <taxon>Actinomycetota</taxon>
        <taxon>Actinomycetes</taxon>
        <taxon>Micrococcales</taxon>
        <taxon>Cellulomonadaceae</taxon>
        <taxon>Cellulomonas</taxon>
    </lineage>
</organism>
<dbReference type="InterPro" id="IPR036196">
    <property type="entry name" value="Ptyr_pPase_sf"/>
</dbReference>
<dbReference type="InterPro" id="IPR023485">
    <property type="entry name" value="Ptyr_pPase"/>
</dbReference>
<feature type="active site" evidence="4">
    <location>
        <position position="24"/>
    </location>
</feature>
<evidence type="ECO:0000256" key="2">
    <source>
        <dbReference type="ARBA" id="ARBA00022801"/>
    </source>
</evidence>
<feature type="domain" description="Phosphotyrosine protein phosphatase I" evidence="5">
    <location>
        <begin position="12"/>
        <end position="200"/>
    </location>
</feature>
<evidence type="ECO:0000256" key="1">
    <source>
        <dbReference type="ARBA" id="ARBA00011063"/>
    </source>
</evidence>
<comment type="similarity">
    <text evidence="1">Belongs to the low molecular weight phosphotyrosine protein phosphatase family.</text>
</comment>
<dbReference type="OrthoDB" id="9784339at2"/>